<dbReference type="AlphaFoldDB" id="A0A4R6WBS6"/>
<evidence type="ECO:0000313" key="7">
    <source>
        <dbReference type="Proteomes" id="UP000295292"/>
    </source>
</evidence>
<feature type="transmembrane region" description="Helical" evidence="5">
    <location>
        <begin position="15"/>
        <end position="34"/>
    </location>
</feature>
<comment type="caution">
    <text evidence="6">The sequence shown here is derived from an EMBL/GenBank/DDBJ whole genome shotgun (WGS) entry which is preliminary data.</text>
</comment>
<name>A0A4R6WBS6_9SPHI</name>
<dbReference type="Proteomes" id="UP000295292">
    <property type="component" value="Unassembled WGS sequence"/>
</dbReference>
<keyword evidence="4 5" id="KW-0472">Membrane</keyword>
<sequence>MDNTPVKNNVEEGKSIAIISYITLIGLIAAFVMNKDKNNSFAKFHIRQNLGLLIIGVVSGVFRIIPVAGEIIGMVVGIALLVLWIMGLISAINGSQKELPVVGPLFQKWFSTI</sequence>
<evidence type="ECO:0000256" key="2">
    <source>
        <dbReference type="ARBA" id="ARBA00022692"/>
    </source>
</evidence>
<organism evidence="6 7">
    <name type="scientific">Sphingobacterium yanglingense</name>
    <dbReference type="NCBI Taxonomy" id="1437280"/>
    <lineage>
        <taxon>Bacteria</taxon>
        <taxon>Pseudomonadati</taxon>
        <taxon>Bacteroidota</taxon>
        <taxon>Sphingobacteriia</taxon>
        <taxon>Sphingobacteriales</taxon>
        <taxon>Sphingobacteriaceae</taxon>
        <taxon>Sphingobacterium</taxon>
    </lineage>
</organism>
<feature type="transmembrane region" description="Helical" evidence="5">
    <location>
        <begin position="46"/>
        <end position="65"/>
    </location>
</feature>
<dbReference type="InterPro" id="IPR019109">
    <property type="entry name" value="MamF_MmsF"/>
</dbReference>
<dbReference type="EMBL" id="SNYV01000014">
    <property type="protein sequence ID" value="TDQ76985.1"/>
    <property type="molecule type" value="Genomic_DNA"/>
</dbReference>
<keyword evidence="2 5" id="KW-0812">Transmembrane</keyword>
<dbReference type="RefSeq" id="WP_133584652.1">
    <property type="nucleotide sequence ID" value="NZ_SNYV01000014.1"/>
</dbReference>
<evidence type="ECO:0000256" key="5">
    <source>
        <dbReference type="SAM" id="Phobius"/>
    </source>
</evidence>
<dbReference type="OrthoDB" id="6400719at2"/>
<protein>
    <submittedName>
        <fullName evidence="6">Putative membrane protein</fullName>
    </submittedName>
</protein>
<evidence type="ECO:0000256" key="1">
    <source>
        <dbReference type="ARBA" id="ARBA00004141"/>
    </source>
</evidence>
<evidence type="ECO:0000313" key="6">
    <source>
        <dbReference type="EMBL" id="TDQ76985.1"/>
    </source>
</evidence>
<comment type="subcellular location">
    <subcellularLocation>
        <location evidence="1">Membrane</location>
        <topology evidence="1">Multi-pass membrane protein</topology>
    </subcellularLocation>
</comment>
<evidence type="ECO:0000256" key="3">
    <source>
        <dbReference type="ARBA" id="ARBA00022989"/>
    </source>
</evidence>
<gene>
    <name evidence="6" type="ORF">CLV99_2377</name>
</gene>
<proteinExistence type="predicted"/>
<feature type="transmembrane region" description="Helical" evidence="5">
    <location>
        <begin position="71"/>
        <end position="92"/>
    </location>
</feature>
<keyword evidence="3 5" id="KW-1133">Transmembrane helix</keyword>
<accession>A0A4R6WBS6</accession>
<dbReference type="Pfam" id="PF09685">
    <property type="entry name" value="MamF_MmsF"/>
    <property type="match status" value="1"/>
</dbReference>
<keyword evidence="7" id="KW-1185">Reference proteome</keyword>
<reference evidence="6 7" key="1">
    <citation type="submission" date="2019-03" db="EMBL/GenBank/DDBJ databases">
        <title>Genomic Encyclopedia of Archaeal and Bacterial Type Strains, Phase II (KMG-II): from individual species to whole genera.</title>
        <authorList>
            <person name="Goeker M."/>
        </authorList>
    </citation>
    <scope>NUCLEOTIDE SEQUENCE [LARGE SCALE GENOMIC DNA]</scope>
    <source>
        <strain evidence="6 7">DSM 28353</strain>
    </source>
</reference>
<evidence type="ECO:0000256" key="4">
    <source>
        <dbReference type="ARBA" id="ARBA00023136"/>
    </source>
</evidence>